<gene>
    <name evidence="1" type="ORF">METZ01_LOCUS271806</name>
</gene>
<sequence length="102" mass="10938">AAKDFVYVADVADAVERAVHSTGVHDVIDLGIGRLQRVQEVLNAVSAGSDLAAQPVGERYRPPVDGLWANLDTARDILGWQPTTGLVEGIHLTRVAREGPRT</sequence>
<dbReference type="Gene3D" id="3.40.50.720">
    <property type="entry name" value="NAD(P)-binding Rossmann-like Domain"/>
    <property type="match status" value="1"/>
</dbReference>
<accession>A0A382K6A7</accession>
<reference evidence="1" key="1">
    <citation type="submission" date="2018-05" db="EMBL/GenBank/DDBJ databases">
        <authorList>
            <person name="Lanie J.A."/>
            <person name="Ng W.-L."/>
            <person name="Kazmierczak K.M."/>
            <person name="Andrzejewski T.M."/>
            <person name="Davidsen T.M."/>
            <person name="Wayne K.J."/>
            <person name="Tettelin H."/>
            <person name="Glass J.I."/>
            <person name="Rusch D."/>
            <person name="Podicherti R."/>
            <person name="Tsui H.-C.T."/>
            <person name="Winkler M.E."/>
        </authorList>
    </citation>
    <scope>NUCLEOTIDE SEQUENCE</scope>
</reference>
<feature type="non-terminal residue" evidence="1">
    <location>
        <position position="1"/>
    </location>
</feature>
<dbReference type="EMBL" id="UINC01078154">
    <property type="protein sequence ID" value="SVC18952.1"/>
    <property type="molecule type" value="Genomic_DNA"/>
</dbReference>
<dbReference type="InterPro" id="IPR036291">
    <property type="entry name" value="NAD(P)-bd_dom_sf"/>
</dbReference>
<proteinExistence type="predicted"/>
<organism evidence="1">
    <name type="scientific">marine metagenome</name>
    <dbReference type="NCBI Taxonomy" id="408172"/>
    <lineage>
        <taxon>unclassified sequences</taxon>
        <taxon>metagenomes</taxon>
        <taxon>ecological metagenomes</taxon>
    </lineage>
</organism>
<dbReference type="Gene3D" id="3.90.25.10">
    <property type="entry name" value="UDP-galactose 4-epimerase, domain 1"/>
    <property type="match status" value="1"/>
</dbReference>
<dbReference type="SUPFAM" id="SSF51735">
    <property type="entry name" value="NAD(P)-binding Rossmann-fold domains"/>
    <property type="match status" value="1"/>
</dbReference>
<name>A0A382K6A7_9ZZZZ</name>
<evidence type="ECO:0000313" key="1">
    <source>
        <dbReference type="EMBL" id="SVC18952.1"/>
    </source>
</evidence>
<dbReference type="AlphaFoldDB" id="A0A382K6A7"/>
<protein>
    <recommendedName>
        <fullName evidence="2">NAD(P)-binding domain-containing protein</fullName>
    </recommendedName>
</protein>
<evidence type="ECO:0008006" key="2">
    <source>
        <dbReference type="Google" id="ProtNLM"/>
    </source>
</evidence>